<protein>
    <submittedName>
        <fullName evidence="2">Helix-turn-helix domain-containing protein</fullName>
    </submittedName>
</protein>
<name>A0A9Q2S270_9RHOB</name>
<evidence type="ECO:0000259" key="1">
    <source>
        <dbReference type="PROSITE" id="PS50532"/>
    </source>
</evidence>
<feature type="non-terminal residue" evidence="2">
    <location>
        <position position="75"/>
    </location>
</feature>
<organism evidence="2 4">
    <name type="scientific">Marivita cryptomonadis</name>
    <dbReference type="NCBI Taxonomy" id="505252"/>
    <lineage>
        <taxon>Bacteria</taxon>
        <taxon>Pseudomonadati</taxon>
        <taxon>Pseudomonadota</taxon>
        <taxon>Alphaproteobacteria</taxon>
        <taxon>Rhodobacterales</taxon>
        <taxon>Roseobacteraceae</taxon>
        <taxon>Marivita</taxon>
    </lineage>
</organism>
<dbReference type="EMBL" id="JAFBXF010000041">
    <property type="protein sequence ID" value="MBM2419951.1"/>
    <property type="molecule type" value="Genomic_DNA"/>
</dbReference>
<evidence type="ECO:0000313" key="3">
    <source>
        <dbReference type="EMBL" id="MBM2419951.1"/>
    </source>
</evidence>
<reference evidence="2 5" key="1">
    <citation type="submission" date="2021-01" db="EMBL/GenBank/DDBJ databases">
        <title>Diatom-associated Roseobacters Show Island Model of Population Structure.</title>
        <authorList>
            <person name="Qu L."/>
            <person name="Feng X."/>
            <person name="Chen Y."/>
            <person name="Li L."/>
            <person name="Wang X."/>
            <person name="Hu Z."/>
            <person name="Wang H."/>
            <person name="Luo H."/>
        </authorList>
    </citation>
    <scope>NUCLEOTIDE SEQUENCE</scope>
    <source>
        <strain evidence="3 5">CC28-63</strain>
        <strain evidence="2">CC28-69</strain>
    </source>
</reference>
<evidence type="ECO:0000313" key="5">
    <source>
        <dbReference type="Proteomes" id="UP000809440"/>
    </source>
</evidence>
<dbReference type="Proteomes" id="UP000755667">
    <property type="component" value="Unassembled WGS sequence"/>
</dbReference>
<comment type="caution">
    <text evidence="2">The sequence shown here is derived from an EMBL/GenBank/DDBJ whole genome shotgun (WGS) entry which is preliminary data.</text>
</comment>
<dbReference type="InterPro" id="IPR017895">
    <property type="entry name" value="HTH_IS408/IS1162_type"/>
</dbReference>
<dbReference type="RefSeq" id="WP_203276086.1">
    <property type="nucleotide sequence ID" value="NZ_JAFBWU010000044.1"/>
</dbReference>
<dbReference type="InterPro" id="IPR016032">
    <property type="entry name" value="Sig_transdc_resp-reg_C-effctor"/>
</dbReference>
<feature type="domain" description="HTH IS408-type" evidence="1">
    <location>
        <begin position="9"/>
        <end position="75"/>
    </location>
</feature>
<dbReference type="PROSITE" id="PS50532">
    <property type="entry name" value="HTH_IS408"/>
    <property type="match status" value="1"/>
</dbReference>
<gene>
    <name evidence="2" type="ORF">JQX41_23490</name>
    <name evidence="3" type="ORF">JQX48_23535</name>
</gene>
<proteinExistence type="predicted"/>
<accession>A0A9Q2S270</accession>
<evidence type="ECO:0000313" key="4">
    <source>
        <dbReference type="Proteomes" id="UP000755667"/>
    </source>
</evidence>
<dbReference type="GO" id="GO:0003677">
    <property type="term" value="F:DNA binding"/>
    <property type="evidence" value="ECO:0007669"/>
    <property type="project" value="InterPro"/>
</dbReference>
<sequence>MERLPMRKIKDVLRLYAAGLSDRKIAVSLGVGRGSVRNYRERAKDAGLCWPDVADVDDAVLERQLFTQTTSLDAP</sequence>
<dbReference type="GO" id="GO:0006355">
    <property type="term" value="P:regulation of DNA-templated transcription"/>
    <property type="evidence" value="ECO:0007669"/>
    <property type="project" value="InterPro"/>
</dbReference>
<dbReference type="AlphaFoldDB" id="A0A9Q2S270"/>
<dbReference type="InterPro" id="IPR036388">
    <property type="entry name" value="WH-like_DNA-bd_sf"/>
</dbReference>
<dbReference type="SUPFAM" id="SSF46894">
    <property type="entry name" value="C-terminal effector domain of the bipartite response regulators"/>
    <property type="match status" value="1"/>
</dbReference>
<dbReference type="EMBL" id="JAFBXE010000041">
    <property type="protein sequence ID" value="MBM2415275.1"/>
    <property type="molecule type" value="Genomic_DNA"/>
</dbReference>
<dbReference type="Gene3D" id="1.10.10.10">
    <property type="entry name" value="Winged helix-like DNA-binding domain superfamily/Winged helix DNA-binding domain"/>
    <property type="match status" value="1"/>
</dbReference>
<evidence type="ECO:0000313" key="2">
    <source>
        <dbReference type="EMBL" id="MBM2415275.1"/>
    </source>
</evidence>
<dbReference type="Pfam" id="PF13384">
    <property type="entry name" value="HTH_23"/>
    <property type="match status" value="1"/>
</dbReference>
<dbReference type="Proteomes" id="UP000809440">
    <property type="component" value="Unassembled WGS sequence"/>
</dbReference>
<keyword evidence="5" id="KW-1185">Reference proteome</keyword>